<protein>
    <submittedName>
        <fullName evidence="1">Uncharacterized protein</fullName>
    </submittedName>
</protein>
<evidence type="ECO:0000313" key="2">
    <source>
        <dbReference type="Proteomes" id="UP001162992"/>
    </source>
</evidence>
<dbReference type="EMBL" id="CM055098">
    <property type="protein sequence ID" value="KAJ7548205.1"/>
    <property type="molecule type" value="Genomic_DNA"/>
</dbReference>
<proteinExistence type="predicted"/>
<evidence type="ECO:0000313" key="1">
    <source>
        <dbReference type="EMBL" id="KAJ7548205.1"/>
    </source>
</evidence>
<gene>
    <name evidence="1" type="ORF">O6H91_07G002700</name>
</gene>
<reference evidence="2" key="1">
    <citation type="journal article" date="2024" name="Proc. Natl. Acad. Sci. U.S.A.">
        <title>Extraordinary preservation of gene collinearity over three hundred million years revealed in homosporous lycophytes.</title>
        <authorList>
            <person name="Li C."/>
            <person name="Wickell D."/>
            <person name="Kuo L.Y."/>
            <person name="Chen X."/>
            <person name="Nie B."/>
            <person name="Liao X."/>
            <person name="Peng D."/>
            <person name="Ji J."/>
            <person name="Jenkins J."/>
            <person name="Williams M."/>
            <person name="Shu S."/>
            <person name="Plott C."/>
            <person name="Barry K."/>
            <person name="Rajasekar S."/>
            <person name="Grimwood J."/>
            <person name="Han X."/>
            <person name="Sun S."/>
            <person name="Hou Z."/>
            <person name="He W."/>
            <person name="Dai G."/>
            <person name="Sun C."/>
            <person name="Schmutz J."/>
            <person name="Leebens-Mack J.H."/>
            <person name="Li F.W."/>
            <person name="Wang L."/>
        </authorList>
    </citation>
    <scope>NUCLEOTIDE SEQUENCE [LARGE SCALE GENOMIC DNA]</scope>
    <source>
        <strain evidence="2">cv. PW_Plant_1</strain>
    </source>
</reference>
<dbReference type="Proteomes" id="UP001162992">
    <property type="component" value="Chromosome 7"/>
</dbReference>
<name>A0ACC2D1N4_DIPCM</name>
<organism evidence="1 2">
    <name type="scientific">Diphasiastrum complanatum</name>
    <name type="common">Issler's clubmoss</name>
    <name type="synonym">Lycopodium complanatum</name>
    <dbReference type="NCBI Taxonomy" id="34168"/>
    <lineage>
        <taxon>Eukaryota</taxon>
        <taxon>Viridiplantae</taxon>
        <taxon>Streptophyta</taxon>
        <taxon>Embryophyta</taxon>
        <taxon>Tracheophyta</taxon>
        <taxon>Lycopodiopsida</taxon>
        <taxon>Lycopodiales</taxon>
        <taxon>Lycopodiaceae</taxon>
        <taxon>Lycopodioideae</taxon>
        <taxon>Diphasiastrum</taxon>
    </lineage>
</organism>
<comment type="caution">
    <text evidence="1">The sequence shown here is derived from an EMBL/GenBank/DDBJ whole genome shotgun (WGS) entry which is preliminary data.</text>
</comment>
<accession>A0ACC2D1N4</accession>
<keyword evidence="2" id="KW-1185">Reference proteome</keyword>
<sequence length="264" mass="29640">MMVGFVPNWLSPFLVADYFTHCRNHVLGKNEKNYFCIDCVEGPICHIELLQRHTKHMTLQVRRASHVNAVRINDIHKLIDVSDIQSYVINSAKIVFLLSRPQQKLVKGARHWCTSCGRTIADPVMYCSIGCKLAGLIHSGSFSGAKSYQSGQEDAFSTKKEVSDTESFEPSTPPLRRPVKTELQAPAKRPRLVFAVKLKTDTGDENGLSSFKLPLTVNSKLAPFSYNRSMPGSRASALLSTWPEEIGSFRMRRRKGIPHRSPLI</sequence>